<protein>
    <submittedName>
        <fullName evidence="1">Uncharacterized protein</fullName>
    </submittedName>
</protein>
<comment type="caution">
    <text evidence="1">The sequence shown here is derived from an EMBL/GenBank/DDBJ whole genome shotgun (WGS) entry which is preliminary data.</text>
</comment>
<gene>
    <name evidence="1" type="ORF">Tci_859511</name>
</gene>
<reference evidence="1" key="1">
    <citation type="journal article" date="2019" name="Sci. Rep.">
        <title>Draft genome of Tanacetum cinerariifolium, the natural source of mosquito coil.</title>
        <authorList>
            <person name="Yamashiro T."/>
            <person name="Shiraishi A."/>
            <person name="Satake H."/>
            <person name="Nakayama K."/>
        </authorList>
    </citation>
    <scope>NUCLEOTIDE SEQUENCE</scope>
</reference>
<feature type="non-terminal residue" evidence="1">
    <location>
        <position position="122"/>
    </location>
</feature>
<accession>A0A699RWL4</accession>
<dbReference type="AlphaFoldDB" id="A0A699RWL4"/>
<sequence>MYPRFIQLIIQNQLGDLSTYTTKYTSPALTQKVFANMRRVGKGFSGVETPLFESMLVAREPEEEGDAKKQLQDNEALDAYAALTRRVEHLEHGKVAQALEITKLKKRVKKLEKANKVKVLKL</sequence>
<name>A0A699RWL4_TANCI</name>
<proteinExistence type="predicted"/>
<organism evidence="1">
    <name type="scientific">Tanacetum cinerariifolium</name>
    <name type="common">Dalmatian daisy</name>
    <name type="synonym">Chrysanthemum cinerariifolium</name>
    <dbReference type="NCBI Taxonomy" id="118510"/>
    <lineage>
        <taxon>Eukaryota</taxon>
        <taxon>Viridiplantae</taxon>
        <taxon>Streptophyta</taxon>
        <taxon>Embryophyta</taxon>
        <taxon>Tracheophyta</taxon>
        <taxon>Spermatophyta</taxon>
        <taxon>Magnoliopsida</taxon>
        <taxon>eudicotyledons</taxon>
        <taxon>Gunneridae</taxon>
        <taxon>Pentapetalae</taxon>
        <taxon>asterids</taxon>
        <taxon>campanulids</taxon>
        <taxon>Asterales</taxon>
        <taxon>Asteraceae</taxon>
        <taxon>Asteroideae</taxon>
        <taxon>Anthemideae</taxon>
        <taxon>Anthemidinae</taxon>
        <taxon>Tanacetum</taxon>
    </lineage>
</organism>
<dbReference type="EMBL" id="BKCJ011110819">
    <property type="protein sequence ID" value="GFC87541.1"/>
    <property type="molecule type" value="Genomic_DNA"/>
</dbReference>
<evidence type="ECO:0000313" key="1">
    <source>
        <dbReference type="EMBL" id="GFC87541.1"/>
    </source>
</evidence>